<dbReference type="RefSeq" id="WP_162644810.1">
    <property type="nucleotide sequence ID" value="NZ_CP048286.1"/>
</dbReference>
<keyword evidence="1" id="KW-0732">Signal</keyword>
<evidence type="ECO:0000256" key="1">
    <source>
        <dbReference type="SAM" id="SignalP"/>
    </source>
</evidence>
<protein>
    <submittedName>
        <fullName evidence="2">Uncharacterized protein</fullName>
    </submittedName>
</protein>
<name>A0A6C0P7Y5_9BACL</name>
<evidence type="ECO:0000313" key="3">
    <source>
        <dbReference type="Proteomes" id="UP000479114"/>
    </source>
</evidence>
<keyword evidence="3" id="KW-1185">Reference proteome</keyword>
<organism evidence="2 3">
    <name type="scientific">Paenibacillus rhizovicinus</name>
    <dbReference type="NCBI Taxonomy" id="2704463"/>
    <lineage>
        <taxon>Bacteria</taxon>
        <taxon>Bacillati</taxon>
        <taxon>Bacillota</taxon>
        <taxon>Bacilli</taxon>
        <taxon>Bacillales</taxon>
        <taxon>Paenibacillaceae</taxon>
        <taxon>Paenibacillus</taxon>
    </lineage>
</organism>
<dbReference type="AlphaFoldDB" id="A0A6C0P7Y5"/>
<dbReference type="Proteomes" id="UP000479114">
    <property type="component" value="Chromosome"/>
</dbReference>
<accession>A0A6C0P7Y5</accession>
<dbReference type="KEGG" id="prz:GZH47_30275"/>
<dbReference type="EMBL" id="CP048286">
    <property type="protein sequence ID" value="QHW34658.1"/>
    <property type="molecule type" value="Genomic_DNA"/>
</dbReference>
<proteinExistence type="predicted"/>
<feature type="chain" id="PRO_5025551837" evidence="1">
    <location>
        <begin position="21"/>
        <end position="217"/>
    </location>
</feature>
<feature type="signal peptide" evidence="1">
    <location>
        <begin position="1"/>
        <end position="20"/>
    </location>
</feature>
<evidence type="ECO:0000313" key="2">
    <source>
        <dbReference type="EMBL" id="QHW34658.1"/>
    </source>
</evidence>
<gene>
    <name evidence="2" type="ORF">GZH47_30275</name>
</gene>
<sequence length="217" mass="23874">MTIGIVLVMTASAIIFRAAAAPSTPVVSKVYNVTSSADYAVSGTVGGLVNFADYIVTGHYVSFQESWNMGEQYWSEVYRFVIEKADFGHVGGTISVAIPHYRQIDTRIDGETYSVHLDLPNDSQPAIGEQYVLFLKQNQRKDSYGPAAVPFQVEINHAKLAELKYNTYSKSKELKTKTNDTIIFSSESIDVAAIDEISGLSEAEFRQQLSAAIASKR</sequence>
<reference evidence="2 3" key="1">
    <citation type="submission" date="2020-02" db="EMBL/GenBank/DDBJ databases">
        <title>Paenibacillus sp. nov., isolated from rhizosphere soil of tomato.</title>
        <authorList>
            <person name="Weon H.-Y."/>
            <person name="Lee S.A."/>
        </authorList>
    </citation>
    <scope>NUCLEOTIDE SEQUENCE [LARGE SCALE GENOMIC DNA]</scope>
    <source>
        <strain evidence="2 3">14171R-81</strain>
    </source>
</reference>